<proteinExistence type="predicted"/>
<keyword evidence="1" id="KW-1133">Transmembrane helix</keyword>
<evidence type="ECO:0000313" key="3">
    <source>
        <dbReference type="Proteomes" id="UP000774699"/>
    </source>
</evidence>
<gene>
    <name evidence="2" type="ORF">FJY86_00795</name>
</gene>
<reference evidence="2" key="1">
    <citation type="submission" date="2019-03" db="EMBL/GenBank/DDBJ databases">
        <title>Lake Tanganyika Metagenome-Assembled Genomes (MAGs).</title>
        <authorList>
            <person name="Tran P."/>
        </authorList>
    </citation>
    <scope>NUCLEOTIDE SEQUENCE</scope>
    <source>
        <strain evidence="2">M_DeepCast_50m_m2_156</strain>
    </source>
</reference>
<accession>A0A8T4C5V3</accession>
<name>A0A8T4C5V3_9ARCH</name>
<dbReference type="EMBL" id="VGJJ01000003">
    <property type="protein sequence ID" value="MBM3281863.1"/>
    <property type="molecule type" value="Genomic_DNA"/>
</dbReference>
<dbReference type="Proteomes" id="UP000774699">
    <property type="component" value="Unassembled WGS sequence"/>
</dbReference>
<keyword evidence="1" id="KW-0472">Membrane</keyword>
<sequence length="343" mass="37716">MCDACSLSHNSISSMNQRGVLFTFLTFLFIGVVIGLIVFNTNLSNRTSTFTVEISALNAINSKYDDITDDIITLDHPIGVPSIHQRLLPFTHSVDKNTISFIQTLPISSGKLALYFDLINAYSIFVTDQNTQRTYDGVTVTLDTPKPSAWGGNNQSARFNILPQCVQYYIQDENTVGLSSDSTIGCETDFSMLAHVSRIDINVYLPTSVDDYNAVTCSINGSSSCPHEDYNATNGPYFSILFFDTNCSSCALSTSDKNISGHFDPDLVSTLTYSCTTLPCTSQPLSFTFDEGVAITHSDSPVILSSRIHFTDAIRTFYYQDANYTVGKTGFETTKSNVVVFPQ</sequence>
<feature type="transmembrane region" description="Helical" evidence="1">
    <location>
        <begin position="20"/>
        <end position="39"/>
    </location>
</feature>
<dbReference type="AlphaFoldDB" id="A0A8T4C5V3"/>
<comment type="caution">
    <text evidence="2">The sequence shown here is derived from an EMBL/GenBank/DDBJ whole genome shotgun (WGS) entry which is preliminary data.</text>
</comment>
<protein>
    <submittedName>
        <fullName evidence="2">Uncharacterized protein</fullName>
    </submittedName>
</protein>
<evidence type="ECO:0000313" key="2">
    <source>
        <dbReference type="EMBL" id="MBM3281863.1"/>
    </source>
</evidence>
<keyword evidence="1" id="KW-0812">Transmembrane</keyword>
<evidence type="ECO:0000256" key="1">
    <source>
        <dbReference type="SAM" id="Phobius"/>
    </source>
</evidence>
<organism evidence="2 3">
    <name type="scientific">Candidatus Iainarchaeum sp</name>
    <dbReference type="NCBI Taxonomy" id="3101447"/>
    <lineage>
        <taxon>Archaea</taxon>
        <taxon>Candidatus Iainarchaeota</taxon>
        <taxon>Candidatus Iainarchaeia</taxon>
        <taxon>Candidatus Iainarchaeales</taxon>
        <taxon>Candidatus Iainarchaeaceae</taxon>
        <taxon>Candidatus Iainarchaeum</taxon>
    </lineage>
</organism>